<sequence length="74" mass="8425">MAKITTGPQPSEPLADLTTEAVEHIEGIRKELDRATEDLDAMEELGIDTSRLREKIAWGYKAREVILRRFGEKK</sequence>
<accession>A0A0F9L906</accession>
<dbReference type="AlphaFoldDB" id="A0A0F9L906"/>
<evidence type="ECO:0000313" key="1">
    <source>
        <dbReference type="EMBL" id="KKM83916.1"/>
    </source>
</evidence>
<reference evidence="1" key="1">
    <citation type="journal article" date="2015" name="Nature">
        <title>Complex archaea that bridge the gap between prokaryotes and eukaryotes.</title>
        <authorList>
            <person name="Spang A."/>
            <person name="Saw J.H."/>
            <person name="Jorgensen S.L."/>
            <person name="Zaremba-Niedzwiedzka K."/>
            <person name="Martijn J."/>
            <person name="Lind A.E."/>
            <person name="van Eijk R."/>
            <person name="Schleper C."/>
            <person name="Guy L."/>
            <person name="Ettema T.J."/>
        </authorList>
    </citation>
    <scope>NUCLEOTIDE SEQUENCE</scope>
</reference>
<comment type="caution">
    <text evidence="1">The sequence shown here is derived from an EMBL/GenBank/DDBJ whole genome shotgun (WGS) entry which is preliminary data.</text>
</comment>
<proteinExistence type="predicted"/>
<name>A0A0F9L906_9ZZZZ</name>
<dbReference type="EMBL" id="LAZR01007645">
    <property type="protein sequence ID" value="KKM83916.1"/>
    <property type="molecule type" value="Genomic_DNA"/>
</dbReference>
<gene>
    <name evidence="1" type="ORF">LCGC14_1304490</name>
</gene>
<protein>
    <submittedName>
        <fullName evidence="1">Uncharacterized protein</fullName>
    </submittedName>
</protein>
<organism evidence="1">
    <name type="scientific">marine sediment metagenome</name>
    <dbReference type="NCBI Taxonomy" id="412755"/>
    <lineage>
        <taxon>unclassified sequences</taxon>
        <taxon>metagenomes</taxon>
        <taxon>ecological metagenomes</taxon>
    </lineage>
</organism>